<dbReference type="Gene3D" id="3.40.47.10">
    <property type="match status" value="2"/>
</dbReference>
<comment type="similarity">
    <text evidence="1 3">Belongs to the thiolase-like superfamily. Beta-ketoacyl-ACP synthases family.</text>
</comment>
<reference evidence="5 6" key="1">
    <citation type="submission" date="2021-03" db="EMBL/GenBank/DDBJ databases">
        <title>First Case of infection caused by Chromobacterium haemolyticum derived from water in China.</title>
        <authorList>
            <person name="Chen J."/>
            <person name="Liu C."/>
        </authorList>
    </citation>
    <scope>NUCLEOTIDE SEQUENCE [LARGE SCALE GENOMIC DNA]</scope>
    <source>
        <strain evidence="5 6">WJ-5</strain>
    </source>
</reference>
<dbReference type="Pfam" id="PF02801">
    <property type="entry name" value="Ketoacyl-synt_C"/>
    <property type="match status" value="1"/>
</dbReference>
<evidence type="ECO:0000256" key="2">
    <source>
        <dbReference type="ARBA" id="ARBA00022679"/>
    </source>
</evidence>
<dbReference type="PROSITE" id="PS00606">
    <property type="entry name" value="KS3_1"/>
    <property type="match status" value="1"/>
</dbReference>
<evidence type="ECO:0000256" key="3">
    <source>
        <dbReference type="RuleBase" id="RU003694"/>
    </source>
</evidence>
<name>A0ABS3GSG2_9NEIS</name>
<dbReference type="Pfam" id="PF00109">
    <property type="entry name" value="ketoacyl-synt"/>
    <property type="match status" value="1"/>
</dbReference>
<evidence type="ECO:0000313" key="6">
    <source>
        <dbReference type="Proteomes" id="UP000664349"/>
    </source>
</evidence>
<accession>A0ABS3GSG2</accession>
<dbReference type="EMBL" id="JAFLRD010000023">
    <property type="protein sequence ID" value="MBO0417993.1"/>
    <property type="molecule type" value="Genomic_DNA"/>
</dbReference>
<dbReference type="PROSITE" id="PS52004">
    <property type="entry name" value="KS3_2"/>
    <property type="match status" value="1"/>
</dbReference>
<dbReference type="PANTHER" id="PTHR11712:SF320">
    <property type="entry name" value="BETA-KETOACYL SYNTHASE"/>
    <property type="match status" value="1"/>
</dbReference>
<dbReference type="RefSeq" id="WP_052051996.1">
    <property type="nucleotide sequence ID" value="NZ_JAEILV010000024.1"/>
</dbReference>
<dbReference type="InterPro" id="IPR000794">
    <property type="entry name" value="Beta-ketoacyl_synthase"/>
</dbReference>
<organism evidence="5 6">
    <name type="scientific">Chromobacterium haemolyticum</name>
    <dbReference type="NCBI Taxonomy" id="394935"/>
    <lineage>
        <taxon>Bacteria</taxon>
        <taxon>Pseudomonadati</taxon>
        <taxon>Pseudomonadota</taxon>
        <taxon>Betaproteobacteria</taxon>
        <taxon>Neisseriales</taxon>
        <taxon>Chromobacteriaceae</taxon>
        <taxon>Chromobacterium</taxon>
    </lineage>
</organism>
<evidence type="ECO:0000256" key="1">
    <source>
        <dbReference type="ARBA" id="ARBA00008467"/>
    </source>
</evidence>
<dbReference type="Proteomes" id="UP000664349">
    <property type="component" value="Unassembled WGS sequence"/>
</dbReference>
<dbReference type="InterPro" id="IPR018201">
    <property type="entry name" value="Ketoacyl_synth_AS"/>
</dbReference>
<dbReference type="InterPro" id="IPR014031">
    <property type="entry name" value="Ketoacyl_synth_C"/>
</dbReference>
<evidence type="ECO:0000259" key="4">
    <source>
        <dbReference type="PROSITE" id="PS52004"/>
    </source>
</evidence>
<evidence type="ECO:0000313" key="5">
    <source>
        <dbReference type="EMBL" id="MBO0417993.1"/>
    </source>
</evidence>
<feature type="domain" description="Ketosynthase family 3 (KS3)" evidence="4">
    <location>
        <begin position="1"/>
        <end position="384"/>
    </location>
</feature>
<dbReference type="InterPro" id="IPR016039">
    <property type="entry name" value="Thiolase-like"/>
</dbReference>
<dbReference type="SMART" id="SM00825">
    <property type="entry name" value="PKS_KS"/>
    <property type="match status" value="1"/>
</dbReference>
<dbReference type="PANTHER" id="PTHR11712">
    <property type="entry name" value="POLYKETIDE SYNTHASE-RELATED"/>
    <property type="match status" value="1"/>
</dbReference>
<proteinExistence type="inferred from homology"/>
<protein>
    <submittedName>
        <fullName evidence="5">Beta-ketoacyl-[acyl-carrier-protein] synthase family protein</fullName>
    </submittedName>
</protein>
<gene>
    <name evidence="5" type="ORF">J1C50_21025</name>
</gene>
<dbReference type="NCBIfam" id="NF006618">
    <property type="entry name" value="PRK09185.1"/>
    <property type="match status" value="1"/>
</dbReference>
<sequence length="393" mass="40743">MTVYLNELAMINALGRELPEIHRRLLAGDCGGMCEEAGAVVGRVAGALPEIPAELARYDSRNNRLLLAALEPLRVRVEALAARYGRHRIGVVLGTSTSGILETELAVAAATAGQALPEGYDYVQQEMGSPALFLAELLGLDGVAYVVSTACSSSAKAVAAAARLLSQGLCDAVICGGADSLCQLTQRGFAALESVSPDLCQPMSVRRRGINIGEGAALFIASREPGPVALLGYGESSDAWHMSSPHPEGRGAEAAMRQALSMAGAEAAQVGYVNLHGTATVKNDEMESLAMTRVFPDGVPASSTKPLVGHLLGAAGATELGFCWLVLSDRRRRLPPHVWDGAADPALPALNLTPAGATLPAGRPLVMSNSYAFGGNNVSLLLAATAADENEHA</sequence>
<keyword evidence="2 3" id="KW-0808">Transferase</keyword>
<comment type="caution">
    <text evidence="5">The sequence shown here is derived from an EMBL/GenBank/DDBJ whole genome shotgun (WGS) entry which is preliminary data.</text>
</comment>
<dbReference type="InterPro" id="IPR020841">
    <property type="entry name" value="PKS_Beta-ketoAc_synthase_dom"/>
</dbReference>
<dbReference type="InterPro" id="IPR014030">
    <property type="entry name" value="Ketoacyl_synth_N"/>
</dbReference>
<dbReference type="SUPFAM" id="SSF53901">
    <property type="entry name" value="Thiolase-like"/>
    <property type="match status" value="2"/>
</dbReference>
<keyword evidence="6" id="KW-1185">Reference proteome</keyword>